<evidence type="ECO:0000313" key="2">
    <source>
        <dbReference type="RefSeq" id="XP_046602310.1"/>
    </source>
</evidence>
<dbReference type="GeneID" id="107227669"/>
<organism evidence="1 2">
    <name type="scientific">Neodiprion lecontei</name>
    <name type="common">Redheaded pine sawfly</name>
    <dbReference type="NCBI Taxonomy" id="441921"/>
    <lineage>
        <taxon>Eukaryota</taxon>
        <taxon>Metazoa</taxon>
        <taxon>Ecdysozoa</taxon>
        <taxon>Arthropoda</taxon>
        <taxon>Hexapoda</taxon>
        <taxon>Insecta</taxon>
        <taxon>Pterygota</taxon>
        <taxon>Neoptera</taxon>
        <taxon>Endopterygota</taxon>
        <taxon>Hymenoptera</taxon>
        <taxon>Tenthredinoidea</taxon>
        <taxon>Diprionidae</taxon>
        <taxon>Diprioninae</taxon>
        <taxon>Neodiprion</taxon>
    </lineage>
</organism>
<proteinExistence type="predicted"/>
<protein>
    <submittedName>
        <fullName evidence="2 3">Uncharacterized protein LOC107227669 isoform X1</fullName>
    </submittedName>
</protein>
<dbReference type="RefSeq" id="XP_046602310.1">
    <property type="nucleotide sequence ID" value="XM_046746354.1"/>
</dbReference>
<evidence type="ECO:0000313" key="3">
    <source>
        <dbReference type="RefSeq" id="XP_046602311.1"/>
    </source>
</evidence>
<keyword evidence="1" id="KW-1185">Reference proteome</keyword>
<dbReference type="Gene3D" id="3.80.10.10">
    <property type="entry name" value="Ribonuclease Inhibitor"/>
    <property type="match status" value="2"/>
</dbReference>
<name>A0ABM3GPW7_NEOLC</name>
<evidence type="ECO:0000313" key="1">
    <source>
        <dbReference type="Proteomes" id="UP000829291"/>
    </source>
</evidence>
<dbReference type="PANTHER" id="PTHR13318">
    <property type="entry name" value="PARTNER OF PAIRED, ISOFORM B-RELATED"/>
    <property type="match status" value="1"/>
</dbReference>
<evidence type="ECO:0000313" key="4">
    <source>
        <dbReference type="RefSeq" id="XP_046602312.1"/>
    </source>
</evidence>
<reference evidence="2 3" key="1">
    <citation type="submission" date="2025-05" db="UniProtKB">
        <authorList>
            <consortium name="RefSeq"/>
        </authorList>
    </citation>
    <scope>IDENTIFICATION</scope>
    <source>
        <tissue evidence="2 3">Thorax and Abdomen</tissue>
    </source>
</reference>
<dbReference type="Proteomes" id="UP000829291">
    <property type="component" value="Chromosome 1"/>
</dbReference>
<accession>A0ABM3GPW7</accession>
<dbReference type="RefSeq" id="XP_046602312.1">
    <property type="nucleotide sequence ID" value="XM_046746356.1"/>
</dbReference>
<dbReference type="SUPFAM" id="SSF52047">
    <property type="entry name" value="RNI-like"/>
    <property type="match status" value="1"/>
</dbReference>
<dbReference type="RefSeq" id="XP_046602311.1">
    <property type="nucleotide sequence ID" value="XM_046746355.1"/>
</dbReference>
<gene>
    <name evidence="2 3 4" type="primary">LOC107227669</name>
</gene>
<dbReference type="InterPro" id="IPR032675">
    <property type="entry name" value="LRR_dom_sf"/>
</dbReference>
<sequence>MPKVRQPAVLQKMALDVIFEYVVLCCDRTSIEGSLDELNQVISAIKLDVISCIPWFSVADFSARFLERFYSDSRPASHLKAALEVVMDTEIVGLQCRGPILAYLDPQDGSRLRRLAELDLDYILHSLPINLPNFYLNDLTSFVFAERCTNLDLSVVGRNCPKLQIVRVPESRHVTDEGLSNLSQCSDLRFIDVYRCSVTHSGINRMLAVHKKLDRISNVSAETLFHLDSSVCPSISHFSSIPDTPISSANLRKIVTKFPNITYLHVHGVFTEEFSILNPLNKLTGLDFTFSSDMYYDEIEIAWVNIKEFLLFVGANLTTLKLACWEQGFLWRQEDVDFIFDSCPNLECLKFDHGDGLVVIPSFQKLKVLIPHIAIEFESIELLRDPMIEFDKLPSLETLSLHNYDVSFQTIQSIMLDNDRFPKLSVIETICMKDEDLEEIRRIARMKNLDFEIKNDPCSNWYNNYRFNTSSPPSP</sequence>